<evidence type="ECO:0000313" key="10">
    <source>
        <dbReference type="Proteomes" id="UP001165090"/>
    </source>
</evidence>
<evidence type="ECO:0000256" key="7">
    <source>
        <dbReference type="SAM" id="MobiDB-lite"/>
    </source>
</evidence>
<comment type="caution">
    <text evidence="9">The sequence shown here is derived from an EMBL/GenBank/DDBJ whole genome shotgun (WGS) entry which is preliminary data.</text>
</comment>
<dbReference type="InterPro" id="IPR008271">
    <property type="entry name" value="Ser/Thr_kinase_AS"/>
</dbReference>
<dbReference type="PANTHER" id="PTHR44329:SF214">
    <property type="entry name" value="PROTEIN KINASE DOMAIN-CONTAINING PROTEIN"/>
    <property type="match status" value="1"/>
</dbReference>
<dbReference type="InterPro" id="IPR000719">
    <property type="entry name" value="Prot_kinase_dom"/>
</dbReference>
<keyword evidence="5 6" id="KW-0067">ATP-binding</keyword>
<dbReference type="SMART" id="SM00220">
    <property type="entry name" value="S_TKc"/>
    <property type="match status" value="1"/>
</dbReference>
<dbReference type="PANTHER" id="PTHR44329">
    <property type="entry name" value="SERINE/THREONINE-PROTEIN KINASE TNNI3K-RELATED"/>
    <property type="match status" value="1"/>
</dbReference>
<dbReference type="PROSITE" id="PS50011">
    <property type="entry name" value="PROTEIN_KINASE_DOM"/>
    <property type="match status" value="1"/>
</dbReference>
<feature type="region of interest" description="Disordered" evidence="7">
    <location>
        <begin position="906"/>
        <end position="937"/>
    </location>
</feature>
<dbReference type="Pfam" id="PF07714">
    <property type="entry name" value="PK_Tyr_Ser-Thr"/>
    <property type="match status" value="1"/>
</dbReference>
<organism evidence="9 10">
    <name type="scientific">Volvox africanus</name>
    <dbReference type="NCBI Taxonomy" id="51714"/>
    <lineage>
        <taxon>Eukaryota</taxon>
        <taxon>Viridiplantae</taxon>
        <taxon>Chlorophyta</taxon>
        <taxon>core chlorophytes</taxon>
        <taxon>Chlorophyceae</taxon>
        <taxon>CS clade</taxon>
        <taxon>Chlamydomonadales</taxon>
        <taxon>Volvocaceae</taxon>
        <taxon>Volvox</taxon>
    </lineage>
</organism>
<dbReference type="EMBL" id="BSDZ01000089">
    <property type="protein sequence ID" value="GLI69990.1"/>
    <property type="molecule type" value="Genomic_DNA"/>
</dbReference>
<dbReference type="InterPro" id="IPR017441">
    <property type="entry name" value="Protein_kinase_ATP_BS"/>
</dbReference>
<accession>A0ABQ5SJ49</accession>
<evidence type="ECO:0000256" key="3">
    <source>
        <dbReference type="ARBA" id="ARBA00022741"/>
    </source>
</evidence>
<reference evidence="9 10" key="1">
    <citation type="journal article" date="2023" name="IScience">
        <title>Expanded male sex-determining region conserved during the evolution of homothallism in the green alga Volvox.</title>
        <authorList>
            <person name="Yamamoto K."/>
            <person name="Matsuzaki R."/>
            <person name="Mahakham W."/>
            <person name="Heman W."/>
            <person name="Sekimoto H."/>
            <person name="Kawachi M."/>
            <person name="Minakuchi Y."/>
            <person name="Toyoda A."/>
            <person name="Nozaki H."/>
        </authorList>
    </citation>
    <scope>NUCLEOTIDE SEQUENCE [LARGE SCALE GENOMIC DNA]</scope>
    <source>
        <strain evidence="9 10">NIES-4468</strain>
    </source>
</reference>
<keyword evidence="3 6" id="KW-0547">Nucleotide-binding</keyword>
<feature type="region of interest" description="Disordered" evidence="7">
    <location>
        <begin position="299"/>
        <end position="318"/>
    </location>
</feature>
<dbReference type="Gene3D" id="1.10.510.10">
    <property type="entry name" value="Transferase(Phosphotransferase) domain 1"/>
    <property type="match status" value="1"/>
</dbReference>
<feature type="compositionally biased region" description="Low complexity" evidence="7">
    <location>
        <begin position="304"/>
        <end position="315"/>
    </location>
</feature>
<keyword evidence="1" id="KW-0723">Serine/threonine-protein kinase</keyword>
<dbReference type="InterPro" id="IPR011009">
    <property type="entry name" value="Kinase-like_dom_sf"/>
</dbReference>
<evidence type="ECO:0000256" key="5">
    <source>
        <dbReference type="ARBA" id="ARBA00022840"/>
    </source>
</evidence>
<evidence type="ECO:0000256" key="1">
    <source>
        <dbReference type="ARBA" id="ARBA00022527"/>
    </source>
</evidence>
<feature type="region of interest" description="Disordered" evidence="7">
    <location>
        <begin position="347"/>
        <end position="369"/>
    </location>
</feature>
<evidence type="ECO:0000256" key="6">
    <source>
        <dbReference type="PROSITE-ProRule" id="PRU10141"/>
    </source>
</evidence>
<dbReference type="PROSITE" id="PS00107">
    <property type="entry name" value="PROTEIN_KINASE_ATP"/>
    <property type="match status" value="1"/>
</dbReference>
<protein>
    <recommendedName>
        <fullName evidence="8">Protein kinase domain-containing protein</fullName>
    </recommendedName>
</protein>
<keyword evidence="2" id="KW-0808">Transferase</keyword>
<evidence type="ECO:0000256" key="2">
    <source>
        <dbReference type="ARBA" id="ARBA00022679"/>
    </source>
</evidence>
<evidence type="ECO:0000313" key="9">
    <source>
        <dbReference type="EMBL" id="GLI69990.1"/>
    </source>
</evidence>
<feature type="domain" description="Protein kinase" evidence="8">
    <location>
        <begin position="856"/>
        <end position="1223"/>
    </location>
</feature>
<feature type="binding site" evidence="6">
    <location>
        <position position="883"/>
    </location>
    <ligand>
        <name>ATP</name>
        <dbReference type="ChEBI" id="CHEBI:30616"/>
    </ligand>
</feature>
<dbReference type="PROSITE" id="PS00108">
    <property type="entry name" value="PROTEIN_KINASE_ST"/>
    <property type="match status" value="1"/>
</dbReference>
<keyword evidence="4" id="KW-0418">Kinase</keyword>
<evidence type="ECO:0000256" key="4">
    <source>
        <dbReference type="ARBA" id="ARBA00022777"/>
    </source>
</evidence>
<proteinExistence type="predicted"/>
<dbReference type="Proteomes" id="UP001165090">
    <property type="component" value="Unassembled WGS sequence"/>
</dbReference>
<dbReference type="SUPFAM" id="SSF56112">
    <property type="entry name" value="Protein kinase-like (PK-like)"/>
    <property type="match status" value="1"/>
</dbReference>
<keyword evidence="10" id="KW-1185">Reference proteome</keyword>
<dbReference type="InterPro" id="IPR001245">
    <property type="entry name" value="Ser-Thr/Tyr_kinase_cat_dom"/>
</dbReference>
<sequence>MGIMGLSEFFSCLCGVSSSSPKPPSPQHVVGNQKAEHKQDGCQEVITFEATEELLRLQRELSALSGLGFKPRLTRLLATISAYSNAETSLFGVVGDGHFILLATSHASGAHKILGTEPRHKELLVLQRMFSSQRPSSEEYRVRVTGSISSGDGLHTTHAIPLFGGPTVTGALLLEAVPGSEVSGKPLSVVQPPYFLQKRSTRARRWLFSSPTLLHQLSLAVSMSLGVDGEQLEWLARALHRVANCDSMNSLVWELCEDIAAHVKRRFIVEANVRAALMPRTGAPLGLLFHAHPCSNRAKVQDPSGGLSSRFGSSSTDHSSLAPGNIILGPMPPPCTSKLGLYGSLVSRHRPGAQTPSSTTGSDYGAATSRASKLQPSVLLGLSTDHQVCASGRVSTLQSDAAGGAQPIDPNQAPTATLPQLPSRTIVIQLPPHIALETPSASLHAQAFPLKHSALQALAWGPSEGMGSRASSSQQPPLLGNCIEDVALFLQDVHNPSRDVCLLLGALHSAGQLGLPRTLHTAPVTLPPSPPQTVNGLEAGCAMGSGGWGSNPPTSLQSLVLVGLRLGESVLSFYLCFSKRLPGELLLAIRDSCDELFGEVFVDVVRAKMKGSLAAEYEALRSTTPGHFAVLRSPSVNALVNRPRSQGSVSARAARLIAPPRIPQANTFSGCNESAATPTAAAAAAIVVGAEEGAAYANSPKLLHRASMEMRCSSPGEDTRFTTTGQALPVTVAARTVSFTAERGSAAGGSPSGRASAFKPSTCSSRCMPCQRSRELTQQVPMMTDDLVGVLLQMRQSETVCSQGDLRSASLMTITGVDAVTSARQQLDFLVTSIQTTMTTEVNGAMLGFFEDLESLELMEVLGKGGGGVVYKGRLGTQEVAVKVMELPDLDMGEFAAAFTPQQLQGATTNSTRSGPNGNANSAATEQVPNPASKTAMTKEQLRARRALLRNAMEMAVQGRVSHPNLIQVYATYTNVLIDQRTRTDGSSYNCLVPAETGIQDLGLVPPSVMCCAIVAEFADCGSLAAALSSRVFPRFMASGQPRPQLDLRGVYMTLLDVALALRHLHSLNFVHRDVKPANLLLKSNPRDYRGFTVKLSDFGFVLHLTQIAEDGTRYVMVDQACGTVTHMAPELLPGKAHVEASADIYSFGILMWELVSGGARPFPHLHPDHIPRHVYKGARPIFGDLVPLSYRGLAQACWAADPHRRPKAADIVTMITTQMQELD</sequence>
<gene>
    <name evidence="9" type="ORF">VaNZ11_014722</name>
</gene>
<dbReference type="Gene3D" id="3.30.200.20">
    <property type="entry name" value="Phosphorylase Kinase, domain 1"/>
    <property type="match status" value="1"/>
</dbReference>
<dbReference type="InterPro" id="IPR051681">
    <property type="entry name" value="Ser/Thr_Kinases-Pseudokinases"/>
</dbReference>
<evidence type="ECO:0000259" key="8">
    <source>
        <dbReference type="PROSITE" id="PS50011"/>
    </source>
</evidence>
<name>A0ABQ5SJ49_9CHLO</name>